<evidence type="ECO:0000256" key="2">
    <source>
        <dbReference type="ARBA" id="ARBA00022771"/>
    </source>
</evidence>
<dbReference type="Proteomes" id="UP000051530">
    <property type="component" value="Unassembled WGS sequence"/>
</dbReference>
<sequence>NNCQFFKWKGIQNLVDQHGPSEIKCQCGDITRKMVSNTEKNKARAFYKCNRRYKPCNFFLWAD</sequence>
<keyword evidence="6" id="KW-0413">Isomerase</keyword>
<accession>A0A0R0LUV2</accession>
<dbReference type="GO" id="GO:0008270">
    <property type="term" value="F:zinc ion binding"/>
    <property type="evidence" value="ECO:0007669"/>
    <property type="project" value="UniProtKB-KW"/>
</dbReference>
<keyword evidence="7" id="KW-1185">Reference proteome</keyword>
<evidence type="ECO:0000256" key="3">
    <source>
        <dbReference type="ARBA" id="ARBA00022833"/>
    </source>
</evidence>
<evidence type="ECO:0000313" key="6">
    <source>
        <dbReference type="EMBL" id="KRH91733.1"/>
    </source>
</evidence>
<feature type="domain" description="GRF-type" evidence="5">
    <location>
        <begin position="25"/>
        <end position="63"/>
    </location>
</feature>
<evidence type="ECO:0000313" key="7">
    <source>
        <dbReference type="Proteomes" id="UP000051530"/>
    </source>
</evidence>
<organism evidence="6 7">
    <name type="scientific">Pseudoloma neurophilia</name>
    <dbReference type="NCBI Taxonomy" id="146866"/>
    <lineage>
        <taxon>Eukaryota</taxon>
        <taxon>Fungi</taxon>
        <taxon>Fungi incertae sedis</taxon>
        <taxon>Microsporidia</taxon>
        <taxon>Pseudoloma</taxon>
    </lineage>
</organism>
<keyword evidence="3" id="KW-0862">Zinc</keyword>
<keyword evidence="1" id="KW-0479">Metal-binding</keyword>
<evidence type="ECO:0000259" key="5">
    <source>
        <dbReference type="PROSITE" id="PS51999"/>
    </source>
</evidence>
<evidence type="ECO:0000256" key="1">
    <source>
        <dbReference type="ARBA" id="ARBA00022723"/>
    </source>
</evidence>
<reference evidence="6 7" key="1">
    <citation type="submission" date="2015-07" db="EMBL/GenBank/DDBJ databases">
        <title>The genome of Pseudoloma neurophilia, a relevant intracellular parasite of the zebrafish.</title>
        <authorList>
            <person name="Ndikumana S."/>
            <person name="Pelin A."/>
            <person name="Sanders J."/>
            <person name="Corradi N."/>
        </authorList>
    </citation>
    <scope>NUCLEOTIDE SEQUENCE [LARGE SCALE GENOMIC DNA]</scope>
    <source>
        <strain evidence="6 7">MK1</strain>
    </source>
</reference>
<dbReference type="EMBL" id="LGUB01001580">
    <property type="protein sequence ID" value="KRH91733.1"/>
    <property type="molecule type" value="Genomic_DNA"/>
</dbReference>
<dbReference type="PROSITE" id="PS51999">
    <property type="entry name" value="ZF_GRF"/>
    <property type="match status" value="1"/>
</dbReference>
<gene>
    <name evidence="6" type="ORF">M153_291220001</name>
</gene>
<feature type="non-terminal residue" evidence="6">
    <location>
        <position position="1"/>
    </location>
</feature>
<dbReference type="AlphaFoldDB" id="A0A0R0LUV2"/>
<dbReference type="Pfam" id="PF06839">
    <property type="entry name" value="Zn_ribbon_GRF"/>
    <property type="match status" value="1"/>
</dbReference>
<proteinExistence type="predicted"/>
<dbReference type="VEuPathDB" id="MicrosporidiaDB:M153_291220001"/>
<comment type="caution">
    <text evidence="6">The sequence shown here is derived from an EMBL/GenBank/DDBJ whole genome shotgun (WGS) entry which is preliminary data.</text>
</comment>
<dbReference type="OrthoDB" id="5418639at2759"/>
<keyword evidence="2 4" id="KW-0863">Zinc-finger</keyword>
<evidence type="ECO:0000256" key="4">
    <source>
        <dbReference type="PROSITE-ProRule" id="PRU01343"/>
    </source>
</evidence>
<dbReference type="GO" id="GO:0016853">
    <property type="term" value="F:isomerase activity"/>
    <property type="evidence" value="ECO:0007669"/>
    <property type="project" value="UniProtKB-KW"/>
</dbReference>
<protein>
    <submittedName>
        <fullName evidence="6">DNA topoisomerase III alpha</fullName>
    </submittedName>
</protein>
<dbReference type="InterPro" id="IPR010666">
    <property type="entry name" value="Znf_GRF"/>
</dbReference>
<name>A0A0R0LUV2_9MICR</name>